<protein>
    <recommendedName>
        <fullName evidence="3">DUF3240 domain-containing protein</fullName>
    </recommendedName>
</protein>
<keyword evidence="2" id="KW-1185">Reference proteome</keyword>
<dbReference type="STRING" id="1223802.SUTH_03430"/>
<proteinExistence type="predicted"/>
<evidence type="ECO:0000313" key="2">
    <source>
        <dbReference type="Proteomes" id="UP000031637"/>
    </source>
</evidence>
<dbReference type="Pfam" id="PF11582">
    <property type="entry name" value="DUF3240"/>
    <property type="match status" value="1"/>
</dbReference>
<reference evidence="1 2" key="1">
    <citation type="journal article" date="2014" name="Syst. Appl. Microbiol.">
        <title>Complete genomes of freshwater sulfur oxidizers Sulfuricella denitrificans skB26 and Sulfuritalea hydrogenivorans sk43H: genetic insights into the sulfur oxidation pathway of betaproteobacteria.</title>
        <authorList>
            <person name="Watanabe T."/>
            <person name="Kojima H."/>
            <person name="Fukui M."/>
        </authorList>
    </citation>
    <scope>NUCLEOTIDE SEQUENCE [LARGE SCALE GENOMIC DNA]</scope>
    <source>
        <strain evidence="1">DSM22779</strain>
    </source>
</reference>
<dbReference type="InterPro" id="IPR015867">
    <property type="entry name" value="N-reg_PII/ATP_PRibTrfase_C"/>
</dbReference>
<dbReference type="OrthoDB" id="9180928at2"/>
<name>W0SK93_9PROT</name>
<dbReference type="Proteomes" id="UP000031637">
    <property type="component" value="Chromosome"/>
</dbReference>
<gene>
    <name evidence="1" type="ORF">SUTH_03430</name>
</gene>
<dbReference type="EMBL" id="AP012547">
    <property type="protein sequence ID" value="BAO31200.1"/>
    <property type="molecule type" value="Genomic_DNA"/>
</dbReference>
<evidence type="ECO:0000313" key="1">
    <source>
        <dbReference type="EMBL" id="BAO31200.1"/>
    </source>
</evidence>
<evidence type="ECO:0008006" key="3">
    <source>
        <dbReference type="Google" id="ProtNLM"/>
    </source>
</evidence>
<organism evidence="1 2">
    <name type="scientific">Sulfuritalea hydrogenivorans sk43H</name>
    <dbReference type="NCBI Taxonomy" id="1223802"/>
    <lineage>
        <taxon>Bacteria</taxon>
        <taxon>Pseudomonadati</taxon>
        <taxon>Pseudomonadota</taxon>
        <taxon>Betaproteobacteria</taxon>
        <taxon>Nitrosomonadales</taxon>
        <taxon>Sterolibacteriaceae</taxon>
        <taxon>Sulfuritalea</taxon>
    </lineage>
</organism>
<dbReference type="KEGG" id="shd:SUTH_03430"/>
<dbReference type="RefSeq" id="WP_041100982.1">
    <property type="nucleotide sequence ID" value="NZ_AP012547.1"/>
</dbReference>
<dbReference type="HOGENOM" id="CLU_156351_0_0_4"/>
<dbReference type="Gene3D" id="3.30.70.120">
    <property type="match status" value="1"/>
</dbReference>
<dbReference type="InterPro" id="IPR021634">
    <property type="entry name" value="DUF3240"/>
</dbReference>
<dbReference type="AlphaFoldDB" id="W0SK93"/>
<accession>W0SK93</accession>
<sequence>MTKRFDVCLTLVLPKGLEARILDSLLKHPAWVGPFNTHRIEGHGDPEGIASAREQVRGRAERVRIEILMDALHVAELLQELKSELPSPEVTWWLSPVLDSGALA</sequence>